<dbReference type="Pfam" id="PF13087">
    <property type="entry name" value="AAA_12"/>
    <property type="match status" value="1"/>
</dbReference>
<dbReference type="CDD" id="cd18808">
    <property type="entry name" value="SF1_C_Upf1"/>
    <property type="match status" value="1"/>
</dbReference>
<dbReference type="InterPro" id="IPR011009">
    <property type="entry name" value="Kinase-like_dom_sf"/>
</dbReference>
<dbReference type="PANTHER" id="PTHR10887:SF495">
    <property type="entry name" value="HELICASE SENATAXIN ISOFORM X1-RELATED"/>
    <property type="match status" value="1"/>
</dbReference>
<name>A0ABZ3IEP5_9RHOB</name>
<dbReference type="InterPro" id="IPR049468">
    <property type="entry name" value="Restrct_endonuc-II-like_dom"/>
</dbReference>
<dbReference type="InterPro" id="IPR041679">
    <property type="entry name" value="DNA2/NAM7-like_C"/>
</dbReference>
<protein>
    <submittedName>
        <fullName evidence="5">AAA domain-containing protein</fullName>
    </submittedName>
</protein>
<evidence type="ECO:0000313" key="6">
    <source>
        <dbReference type="Proteomes" id="UP001440612"/>
    </source>
</evidence>
<dbReference type="EMBL" id="CP150951">
    <property type="protein sequence ID" value="XFO63006.1"/>
    <property type="molecule type" value="Genomic_DNA"/>
</dbReference>
<feature type="domain" description="DNA2/NAM7 helicase-like C-terminal" evidence="3">
    <location>
        <begin position="1341"/>
        <end position="1556"/>
    </location>
</feature>
<dbReference type="Pfam" id="PF13195">
    <property type="entry name" value="DUF4011"/>
    <property type="match status" value="1"/>
</dbReference>
<feature type="region of interest" description="Disordered" evidence="1">
    <location>
        <begin position="109"/>
        <end position="128"/>
    </location>
</feature>
<dbReference type="SUPFAM" id="SSF56112">
    <property type="entry name" value="Protein kinase-like (PK-like)"/>
    <property type="match status" value="1"/>
</dbReference>
<dbReference type="InterPro" id="IPR047187">
    <property type="entry name" value="SF1_C_Upf1"/>
</dbReference>
<feature type="domain" description="DNA2/NAM7 helicase helicase" evidence="2">
    <location>
        <begin position="625"/>
        <end position="701"/>
    </location>
</feature>
<reference evidence="6" key="1">
    <citation type="submission" date="2024-04" db="EMBL/GenBank/DDBJ databases">
        <title>Phylogenomic analyses of a clade within the roseobacter group suggest taxonomic reassignments of species of the genera Aestuariivita, Citreicella, Loktanella, Nautella, Pelagibaca, Ruegeria, Thalassobius, Thiobacimonas and Tropicibacter, and the proposal o.</title>
        <authorList>
            <person name="Jeon C.O."/>
        </authorList>
    </citation>
    <scope>NUCLEOTIDE SEQUENCE [LARGE SCALE GENOMIC DNA]</scope>
    <source>
        <strain evidence="6">BS5-3</strain>
    </source>
</reference>
<gene>
    <name evidence="5" type="ORF">AABB29_20455</name>
</gene>
<dbReference type="Gene3D" id="3.40.50.300">
    <property type="entry name" value="P-loop containing nucleotide triphosphate hydrolases"/>
    <property type="match status" value="3"/>
</dbReference>
<sequence length="1708" mass="189877">MTDATTNIEEQQLGFFDLLDQWNDASSIGSEDILAAMLPLMLQVYGAHNEGKVAPVFSPNKLHADHGHLWFQNADLENPATTQAVTRLKNRDQKRSVKVVEHLSVVSDDDGTKVSDKSVSDEAEDTPTPRYLTGYRSWEVEAGHHDPLTDIYGLGMIMASLATGLDFREREPLEIFTRHRTDLTRLNTRLHPVMARAIERMTSLHRYDRAQDLGALIKALENHRSIGSDFEADLSLNVAEEKDPQKELMKRLRARLYDLTRRNRLVYHKPTAGELNLTETSVPLVINIDAIKEKDLFTAKADVMRKLIAGKEVTLGSYLRFEEMLFAPSVLAKIRSDAARDQREFGGSPLRLVPVFLRWYDLKNAPEAPISSPLLLMRVELKRRKGVRDGFTLRLENTIATINPALSFVLEKLYGIRLPPEVDLAEDNALQNLHANLEKQIMATEPGVKLEYADRPKMRLLHQKVRRRLDQFNRRRQTVSRGRRTLKGMKYSYDRPGFEPLGIQLFREFVSLAEAPRRELTGRPLPRRFNQHNMVANTAELEGNVLQKVDDTTGRYDWSFDLCNVTLANFNYRKMTLVRDYDALISGEMVPNEAFDLLFSNDPRPADSVPSLPKPEKRYPVIEMDPTQESSVLRARTGQSYVIQGPPGTGKSQTISNLIADFIGQGKRVLFVCEKRAALDVVYNRLRGIGLSTMCALVHDSQENKRDFIKELERIYNHWSETPPEKSEDDIETLRRTEMTRIETALADVALLVDTMRGPAIGSDTALADVLRRALSVEAPALTDAQRLHLPDLATWTKYADTVRRAAAGLKRISGDEVLARRPERLVGPALWKTDDLTTTLPDLLQRIAPRTGQLTAAADAAFTTDAPLTLGSLIAQIQLAARVSPAAEVGQLGVFGDDTPQRKSYRGEVRALGEVERQFDEAREKTSAWTDRLSPSETETALSLAEQKEGSFLSFLSGDWRRLKALVSSRTDVTGLAIEPSITSLLRDLKAEHEAAKAVDTRAREIALKFGFDDHAELTDLLVEFESGGTREGLAADPLRAAIRAADPQAEANITTLARLSSLAEALLSEIDGKLVGLETVPVNSADAALTDLATNAPALRDLQPLMQPLASAPTSLWSSLTVLDLAPDRIDAATLHEAVRRSLLQVPGLANVDPDMLAATRKTIAESRVALQTLNAQLLETRAITRFREHVALTNTMDRDLDFADRDRKSNLNKARRALEHEFGKTRAYRSPREMLAGPAGALLPDLKPIWLMSPLSVADVLPLGTDLFDVVIFDEASQIPVEDAVPTLVRAPQVIVVGDDKQLPPTNFFGSGKADDDFDGEDDDDLDFELSQDSFLALSAEKLSATMLGWHYRSRSEELIGFSNEAFYSGRLLTIPSHRCLPEGEPLNVTDPATLPEPAANVLRRPVSFHYLQDGTYSERRNAGEATYIAHFLRDLLAQKTGKSVGIVAFSEAQQGEIDSALNRLADEDEEFADLLDTERDREDDGTFNGLFVKNLENVQGDERDIIILSICYGPDRAGKMRMNFGPINKLGGEKRLNVIFSRAKENMVVVSSIKGDRISNDYNAGANALKTFLHYAEAVSTGNDTAAVRALSSVSNRIGGGKHKEANVVTEAMADRIKARGWEVRQNLGLSDFVVDLAIRKPGAEDYQLAILIDRAADGSVKEAFTTRSTLLEVFGWQVITLPLKDWWADPDAVLDRIDAAMTT</sequence>
<dbReference type="Pfam" id="PF18741">
    <property type="entry name" value="MTES_1575"/>
    <property type="match status" value="1"/>
</dbReference>
<keyword evidence="6" id="KW-1185">Reference proteome</keyword>
<dbReference type="InterPro" id="IPR027417">
    <property type="entry name" value="P-loop_NTPase"/>
</dbReference>
<evidence type="ECO:0000259" key="3">
    <source>
        <dbReference type="Pfam" id="PF13087"/>
    </source>
</evidence>
<evidence type="ECO:0000256" key="1">
    <source>
        <dbReference type="SAM" id="MobiDB-lite"/>
    </source>
</evidence>
<feature type="compositionally biased region" description="Basic and acidic residues" evidence="1">
    <location>
        <begin position="110"/>
        <end position="120"/>
    </location>
</feature>
<feature type="domain" description="Restriction endonuclease type II-like" evidence="4">
    <location>
        <begin position="1615"/>
        <end position="1705"/>
    </location>
</feature>
<evidence type="ECO:0000259" key="4">
    <source>
        <dbReference type="Pfam" id="PF18741"/>
    </source>
</evidence>
<dbReference type="Gene3D" id="1.10.510.10">
    <property type="entry name" value="Transferase(Phosphotransferase) domain 1"/>
    <property type="match status" value="1"/>
</dbReference>
<dbReference type="PANTHER" id="PTHR10887">
    <property type="entry name" value="DNA2/NAM7 HELICASE FAMILY"/>
    <property type="match status" value="1"/>
</dbReference>
<dbReference type="Proteomes" id="UP001440612">
    <property type="component" value="Chromosome"/>
</dbReference>
<accession>A0ABZ3IEP5</accession>
<dbReference type="Pfam" id="PF13086">
    <property type="entry name" value="AAA_11"/>
    <property type="match status" value="1"/>
</dbReference>
<dbReference type="SUPFAM" id="SSF52540">
    <property type="entry name" value="P-loop containing nucleoside triphosphate hydrolases"/>
    <property type="match status" value="1"/>
</dbReference>
<evidence type="ECO:0000313" key="5">
    <source>
        <dbReference type="EMBL" id="XFO63006.1"/>
    </source>
</evidence>
<dbReference type="InterPro" id="IPR025103">
    <property type="entry name" value="DUF4011"/>
</dbReference>
<dbReference type="RefSeq" id="WP_373636703.1">
    <property type="nucleotide sequence ID" value="NZ_CP150951.2"/>
</dbReference>
<evidence type="ECO:0000259" key="2">
    <source>
        <dbReference type="Pfam" id="PF13086"/>
    </source>
</evidence>
<dbReference type="InterPro" id="IPR041677">
    <property type="entry name" value="DNA2/NAM7_AAA_11"/>
</dbReference>
<dbReference type="InterPro" id="IPR045055">
    <property type="entry name" value="DNA2/NAM7-like"/>
</dbReference>
<proteinExistence type="predicted"/>
<organism evidence="5 6">
    <name type="scientific">Yoonia phaeophyticola</name>
    <dbReference type="NCBI Taxonomy" id="3137369"/>
    <lineage>
        <taxon>Bacteria</taxon>
        <taxon>Pseudomonadati</taxon>
        <taxon>Pseudomonadota</taxon>
        <taxon>Alphaproteobacteria</taxon>
        <taxon>Rhodobacterales</taxon>
        <taxon>Paracoccaceae</taxon>
        <taxon>Yoonia</taxon>
    </lineage>
</organism>